<accession>A0ACC0WIG7</accession>
<evidence type="ECO:0000313" key="1">
    <source>
        <dbReference type="EMBL" id="KAI9917718.1"/>
    </source>
</evidence>
<protein>
    <submittedName>
        <fullName evidence="1">Uncharacterized protein</fullName>
    </submittedName>
</protein>
<dbReference type="Proteomes" id="UP001163321">
    <property type="component" value="Chromosome 13"/>
</dbReference>
<comment type="caution">
    <text evidence="1">The sequence shown here is derived from an EMBL/GenBank/DDBJ whole genome shotgun (WGS) entry which is preliminary data.</text>
</comment>
<reference evidence="1 2" key="1">
    <citation type="journal article" date="2022" name="bioRxiv">
        <title>The genome of the oomycete Peronosclerospora sorghi, a cosmopolitan pathogen of maize and sorghum, is inflated with dispersed pseudogenes.</title>
        <authorList>
            <person name="Fletcher K."/>
            <person name="Martin F."/>
            <person name="Isakeit T."/>
            <person name="Cavanaugh K."/>
            <person name="Magill C."/>
            <person name="Michelmore R."/>
        </authorList>
    </citation>
    <scope>NUCLEOTIDE SEQUENCE [LARGE SCALE GENOMIC DNA]</scope>
    <source>
        <strain evidence="1">P6</strain>
    </source>
</reference>
<dbReference type="EMBL" id="CM047592">
    <property type="protein sequence ID" value="KAI9917718.1"/>
    <property type="molecule type" value="Genomic_DNA"/>
</dbReference>
<name>A0ACC0WIG7_9STRA</name>
<organism evidence="1 2">
    <name type="scientific">Peronosclerospora sorghi</name>
    <dbReference type="NCBI Taxonomy" id="230839"/>
    <lineage>
        <taxon>Eukaryota</taxon>
        <taxon>Sar</taxon>
        <taxon>Stramenopiles</taxon>
        <taxon>Oomycota</taxon>
        <taxon>Peronosporomycetes</taxon>
        <taxon>Peronosporales</taxon>
        <taxon>Peronosporaceae</taxon>
        <taxon>Peronosclerospora</taxon>
    </lineage>
</organism>
<sequence length="128" mass="14603">MHEACFKQFTEWSNDSRQQLANHYSPYAQYDEAGMKKWFDIQQDAGFQLWLNGHTHVENHDYSSTLQVHFVTNGAGGGIQKESASGIPDFAKSSVETVWAYGGHEYGFMSVEASEEWLKLQYHTTDDS</sequence>
<gene>
    <name evidence="1" type="ORF">PsorP6_013371</name>
</gene>
<keyword evidence="2" id="KW-1185">Reference proteome</keyword>
<evidence type="ECO:0000313" key="2">
    <source>
        <dbReference type="Proteomes" id="UP001163321"/>
    </source>
</evidence>
<proteinExistence type="predicted"/>